<evidence type="ECO:0000313" key="1">
    <source>
        <dbReference type="EMBL" id="CAB0033869.1"/>
    </source>
</evidence>
<reference evidence="1 2" key="1">
    <citation type="submission" date="2020-02" db="EMBL/GenBank/DDBJ databases">
        <authorList>
            <person name="Ferguson B K."/>
        </authorList>
    </citation>
    <scope>NUCLEOTIDE SEQUENCE [LARGE SCALE GENOMIC DNA]</scope>
</reference>
<dbReference type="EMBL" id="CADCXV010000727">
    <property type="protein sequence ID" value="CAB0033869.1"/>
    <property type="molecule type" value="Genomic_DNA"/>
</dbReference>
<gene>
    <name evidence="1" type="ORF">TBRA_LOCUS5767</name>
</gene>
<dbReference type="AlphaFoldDB" id="A0A6H5IDS4"/>
<dbReference type="Proteomes" id="UP000479190">
    <property type="component" value="Unassembled WGS sequence"/>
</dbReference>
<organism evidence="1 2">
    <name type="scientific">Trichogramma brassicae</name>
    <dbReference type="NCBI Taxonomy" id="86971"/>
    <lineage>
        <taxon>Eukaryota</taxon>
        <taxon>Metazoa</taxon>
        <taxon>Ecdysozoa</taxon>
        <taxon>Arthropoda</taxon>
        <taxon>Hexapoda</taxon>
        <taxon>Insecta</taxon>
        <taxon>Pterygota</taxon>
        <taxon>Neoptera</taxon>
        <taxon>Endopterygota</taxon>
        <taxon>Hymenoptera</taxon>
        <taxon>Apocrita</taxon>
        <taxon>Proctotrupomorpha</taxon>
        <taxon>Chalcidoidea</taxon>
        <taxon>Trichogrammatidae</taxon>
        <taxon>Trichogramma</taxon>
    </lineage>
</organism>
<protein>
    <submittedName>
        <fullName evidence="1">Uncharacterized protein</fullName>
    </submittedName>
</protein>
<proteinExistence type="predicted"/>
<keyword evidence="2" id="KW-1185">Reference proteome</keyword>
<name>A0A6H5IDS4_9HYME</name>
<accession>A0A6H5IDS4</accession>
<sequence length="112" mass="13249">MSFYPERAQSRVQPFPRGQKLLLDISQSIYSKERLVRRMFSMLPHRHCIVARACEHYFVAPTILLEQTHTVLLQAYEYLFCIREHVLQISVCASPFRSTICHSYPSLFKYSH</sequence>
<evidence type="ECO:0000313" key="2">
    <source>
        <dbReference type="Proteomes" id="UP000479190"/>
    </source>
</evidence>